<keyword evidence="3" id="KW-0964">Secreted</keyword>
<comment type="subcellular location">
    <subcellularLocation>
        <location evidence="1">Secreted</location>
    </subcellularLocation>
</comment>
<keyword evidence="4" id="KW-1015">Disulfide bond</keyword>
<evidence type="ECO:0000256" key="4">
    <source>
        <dbReference type="ARBA" id="ARBA00023157"/>
    </source>
</evidence>
<dbReference type="AlphaFoldDB" id="A0AAD7R0X9"/>
<reference evidence="7" key="1">
    <citation type="journal article" date="2023" name="Science">
        <title>Genome structures resolve the early diversification of teleost fishes.</title>
        <authorList>
            <person name="Parey E."/>
            <person name="Louis A."/>
            <person name="Montfort J."/>
            <person name="Bouchez O."/>
            <person name="Roques C."/>
            <person name="Iampietro C."/>
            <person name="Lluch J."/>
            <person name="Castinel A."/>
            <person name="Donnadieu C."/>
            <person name="Desvignes T."/>
            <person name="Floi Bucao C."/>
            <person name="Jouanno E."/>
            <person name="Wen M."/>
            <person name="Mejri S."/>
            <person name="Dirks R."/>
            <person name="Jansen H."/>
            <person name="Henkel C."/>
            <person name="Chen W.J."/>
            <person name="Zahm M."/>
            <person name="Cabau C."/>
            <person name="Klopp C."/>
            <person name="Thompson A.W."/>
            <person name="Robinson-Rechavi M."/>
            <person name="Braasch I."/>
            <person name="Lecointre G."/>
            <person name="Bobe J."/>
            <person name="Postlethwait J.H."/>
            <person name="Berthelot C."/>
            <person name="Roest Crollius H."/>
            <person name="Guiguen Y."/>
        </authorList>
    </citation>
    <scope>NUCLEOTIDE SEQUENCE</scope>
    <source>
        <strain evidence="7">NC1722</strain>
    </source>
</reference>
<evidence type="ECO:0000256" key="6">
    <source>
        <dbReference type="SAM" id="Coils"/>
    </source>
</evidence>
<dbReference type="GO" id="GO:0005615">
    <property type="term" value="C:extracellular space"/>
    <property type="evidence" value="ECO:0007669"/>
    <property type="project" value="TreeGrafter"/>
</dbReference>
<dbReference type="EMBL" id="JAINUG010001955">
    <property type="protein sequence ID" value="KAJ8352945.1"/>
    <property type="molecule type" value="Genomic_DNA"/>
</dbReference>
<dbReference type="GO" id="GO:0051787">
    <property type="term" value="F:misfolded protein binding"/>
    <property type="evidence" value="ECO:0007669"/>
    <property type="project" value="TreeGrafter"/>
</dbReference>
<organism evidence="7 8">
    <name type="scientific">Aldrovandia affinis</name>
    <dbReference type="NCBI Taxonomy" id="143900"/>
    <lineage>
        <taxon>Eukaryota</taxon>
        <taxon>Metazoa</taxon>
        <taxon>Chordata</taxon>
        <taxon>Craniata</taxon>
        <taxon>Vertebrata</taxon>
        <taxon>Euteleostomi</taxon>
        <taxon>Actinopterygii</taxon>
        <taxon>Neopterygii</taxon>
        <taxon>Teleostei</taxon>
        <taxon>Notacanthiformes</taxon>
        <taxon>Halosauridae</taxon>
        <taxon>Aldrovandia</taxon>
    </lineage>
</organism>
<feature type="coiled-coil region" evidence="6">
    <location>
        <begin position="21"/>
        <end position="48"/>
    </location>
</feature>
<dbReference type="GO" id="GO:0005634">
    <property type="term" value="C:nucleus"/>
    <property type="evidence" value="ECO:0007669"/>
    <property type="project" value="TreeGrafter"/>
</dbReference>
<keyword evidence="5" id="KW-0325">Glycoprotein</keyword>
<evidence type="ECO:0000256" key="3">
    <source>
        <dbReference type="ARBA" id="ARBA00022525"/>
    </source>
</evidence>
<gene>
    <name evidence="7" type="ORF">AAFF_G00134460</name>
</gene>
<sequence length="116" mass="13474">MKNEKKHGHLMMCLRRSCENKKGAVEMAKEVEEKLGEAEQQCREDLKMSWDECRPCLENACKTFYTSTCRRGFSSFSFKVEEFFHKMSTQFQSEDGQDLISNNTLLIRIFSTLLGG</sequence>
<comment type="similarity">
    <text evidence="2">Belongs to the clusterin family.</text>
</comment>
<dbReference type="Pfam" id="PF01093">
    <property type="entry name" value="Clusterin"/>
    <property type="match status" value="1"/>
</dbReference>
<protein>
    <submittedName>
        <fullName evidence="7">Uncharacterized protein</fullName>
    </submittedName>
</protein>
<accession>A0AAD7R0X9</accession>
<name>A0AAD7R0X9_9TELE</name>
<feature type="non-terminal residue" evidence="7">
    <location>
        <position position="1"/>
    </location>
</feature>
<dbReference type="PANTHER" id="PTHR10970:SF2">
    <property type="entry name" value="CLUSTERIN-LIKE PROTEIN 1"/>
    <property type="match status" value="1"/>
</dbReference>
<proteinExistence type="inferred from homology"/>
<evidence type="ECO:0000313" key="7">
    <source>
        <dbReference type="EMBL" id="KAJ8352945.1"/>
    </source>
</evidence>
<keyword evidence="6" id="KW-0175">Coiled coil</keyword>
<keyword evidence="8" id="KW-1185">Reference proteome</keyword>
<evidence type="ECO:0000256" key="2">
    <source>
        <dbReference type="ARBA" id="ARBA00010069"/>
    </source>
</evidence>
<evidence type="ECO:0000256" key="5">
    <source>
        <dbReference type="ARBA" id="ARBA00023180"/>
    </source>
</evidence>
<dbReference type="InterPro" id="IPR000753">
    <property type="entry name" value="Clusterin-like"/>
</dbReference>
<comment type="caution">
    <text evidence="7">The sequence shown here is derived from an EMBL/GenBank/DDBJ whole genome shotgun (WGS) entry which is preliminary data.</text>
</comment>
<dbReference type="PANTHER" id="PTHR10970">
    <property type="entry name" value="CLUSTERIN"/>
    <property type="match status" value="1"/>
</dbReference>
<evidence type="ECO:0000256" key="1">
    <source>
        <dbReference type="ARBA" id="ARBA00004613"/>
    </source>
</evidence>
<dbReference type="Proteomes" id="UP001221898">
    <property type="component" value="Unassembled WGS sequence"/>
</dbReference>
<evidence type="ECO:0000313" key="8">
    <source>
        <dbReference type="Proteomes" id="UP001221898"/>
    </source>
</evidence>